<comment type="subcellular location">
    <subcellularLocation>
        <location evidence="1">Membrane</location>
        <topology evidence="1">Single-pass type I membrane protein</topology>
    </subcellularLocation>
</comment>
<evidence type="ECO:0000313" key="11">
    <source>
        <dbReference type="EMBL" id="KAK2566161.1"/>
    </source>
</evidence>
<dbReference type="SUPFAM" id="SSF56112">
    <property type="entry name" value="Protein kinase-like (PK-like)"/>
    <property type="match status" value="1"/>
</dbReference>
<sequence>MDLHSLDVYVDLSPQPVAANMSTSRLIILLFTVFVISFCLSSSASHDEIKIGALIPWNGSWKAGQRMASALLVGFDTVQNKMNLLQDYNLTYSWKDSECNAGATLRALADFQANEPDIHAYIGPGCSVGCVPGGFLAAYWNIPMISYGCIESTLSDKLKYPTFVRTVGTYHQSGHMFLEIMKQFKWKEVAILSSTESLWSQVASFMKNETSRDSEFKVSYFHGFTPGFTTDDQFKEMLRSASQVAHVFIIIGYGPSVRQIVLNLYDLEMITQGYAYFTFAMTPHDCKGGNDGRDQDACKAFEGIMDISNYVPSNQKYKMFEESVRQKMPLFAGLGHHMLANEEVDSYAGFLHDAVVLYALAVNDALQNGENFTDGQTFLKYLTNRSFEGISGSIYIDSHGDRSLSLQLKNFQNGKMLSIASFFMETGKLQFGSNVTLLWPGGSTVAPLGRPECGFNKEFCPSLEPWKIAIYVMSAFIGAVLCLGALFFHLKKKAFESSLSKQQWKVLSQEVKFTKKALDTRSTVSSILNGSYGDEVSMASRASEELDDLRGQVFANVAVYKSTVVAVKRLRKKSVSLSRQILIELKEVYDLQHLNINRFIGASVDSPNIWILTQYCNKGCLQDILNNEKMTLDWMFQMSFASDIARCEECPQLNAIKTGKTHRSPTKKNVGRPIWDINTKAATGSINAGIGATGMNVFLTSLNIPWLSKRAYKFREEEAIEGILHVTKETCTEAISREVEAVVESNPTETTRNKAEINASFDAGWQKRGSGRAYNSLSGHSTLIGSRTGGVLSYAVRSKSCRVCDHAKRTNQTARKHQCSQNWTGSAKSMEPSMGVELTRGLTGELDLHNKGKGQSIKYSVGNIIMDGDTTTISHIHQNVSDQISVWSDIGHAKKALHGHLLRISSSHKALSKTVIDYLVKCFGYVLTQNKGNPEGIRKGCKVIPNHAFGDHSSCGSWCQHKKNAESYQHQSLPHGKDLEGEDLKADLLQVK</sequence>
<dbReference type="InterPro" id="IPR011009">
    <property type="entry name" value="Kinase-like_dom_sf"/>
</dbReference>
<reference evidence="11" key="2">
    <citation type="journal article" date="2023" name="Science">
        <title>Genomic signatures of disease resistance in endangered staghorn corals.</title>
        <authorList>
            <person name="Vollmer S.V."/>
            <person name="Selwyn J.D."/>
            <person name="Despard B.A."/>
            <person name="Roesel C.L."/>
        </authorList>
    </citation>
    <scope>NUCLEOTIDE SEQUENCE</scope>
    <source>
        <strain evidence="11">K2</strain>
    </source>
</reference>
<keyword evidence="5 8" id="KW-0472">Membrane</keyword>
<dbReference type="InterPro" id="IPR001170">
    <property type="entry name" value="ANPR/GUC"/>
</dbReference>
<dbReference type="Gene3D" id="1.10.510.10">
    <property type="entry name" value="Transferase(Phosphotransferase) domain 1"/>
    <property type="match status" value="1"/>
</dbReference>
<keyword evidence="6 11" id="KW-0675">Receptor</keyword>
<dbReference type="InterPro" id="IPR052612">
    <property type="entry name" value="ANP_Clearance_Receptor"/>
</dbReference>
<evidence type="ECO:0000259" key="10">
    <source>
        <dbReference type="Pfam" id="PF20700"/>
    </source>
</evidence>
<dbReference type="InterPro" id="IPR028082">
    <property type="entry name" value="Peripla_BP_I"/>
</dbReference>
<dbReference type="GO" id="GO:0017046">
    <property type="term" value="F:peptide hormone binding"/>
    <property type="evidence" value="ECO:0007669"/>
    <property type="project" value="TreeGrafter"/>
</dbReference>
<evidence type="ECO:0000256" key="8">
    <source>
        <dbReference type="SAM" id="Phobius"/>
    </source>
</evidence>
<evidence type="ECO:0000256" key="5">
    <source>
        <dbReference type="ARBA" id="ARBA00023136"/>
    </source>
</evidence>
<dbReference type="Pfam" id="PF20700">
    <property type="entry name" value="Mutator"/>
    <property type="match status" value="1"/>
</dbReference>
<keyword evidence="7" id="KW-0325">Glycoprotein</keyword>
<dbReference type="AlphaFoldDB" id="A0AAD9V9F0"/>
<dbReference type="CDD" id="cd06352">
    <property type="entry name" value="PBP1_NPR_GC-like"/>
    <property type="match status" value="1"/>
</dbReference>
<keyword evidence="2 8" id="KW-0812">Transmembrane</keyword>
<evidence type="ECO:0000313" key="12">
    <source>
        <dbReference type="Proteomes" id="UP001249851"/>
    </source>
</evidence>
<accession>A0AAD9V9F0</accession>
<evidence type="ECO:0000256" key="7">
    <source>
        <dbReference type="ARBA" id="ARBA00023180"/>
    </source>
</evidence>
<evidence type="ECO:0000256" key="2">
    <source>
        <dbReference type="ARBA" id="ARBA00022692"/>
    </source>
</evidence>
<feature type="domain" description="Mutator-like transposase" evidence="10">
    <location>
        <begin position="645"/>
        <end position="959"/>
    </location>
</feature>
<dbReference type="GO" id="GO:0004672">
    <property type="term" value="F:protein kinase activity"/>
    <property type="evidence" value="ECO:0007669"/>
    <property type="project" value="InterPro"/>
</dbReference>
<dbReference type="SUPFAM" id="SSF53822">
    <property type="entry name" value="Periplasmic binding protein-like I"/>
    <property type="match status" value="1"/>
</dbReference>
<gene>
    <name evidence="11" type="ORF">P5673_009609</name>
</gene>
<dbReference type="Proteomes" id="UP001249851">
    <property type="component" value="Unassembled WGS sequence"/>
</dbReference>
<evidence type="ECO:0000256" key="3">
    <source>
        <dbReference type="ARBA" id="ARBA00022729"/>
    </source>
</evidence>
<dbReference type="EMBL" id="JARQWQ010000017">
    <property type="protein sequence ID" value="KAK2566161.1"/>
    <property type="molecule type" value="Genomic_DNA"/>
</dbReference>
<proteinExistence type="predicted"/>
<keyword evidence="3" id="KW-0732">Signal</keyword>
<reference evidence="11" key="1">
    <citation type="journal article" date="2023" name="G3 (Bethesda)">
        <title>Whole genome assembly and annotation of the endangered Caribbean coral Acropora cervicornis.</title>
        <authorList>
            <person name="Selwyn J.D."/>
            <person name="Vollmer S.V."/>
        </authorList>
    </citation>
    <scope>NUCLEOTIDE SEQUENCE</scope>
    <source>
        <strain evidence="11">K2</strain>
    </source>
</reference>
<evidence type="ECO:0000259" key="9">
    <source>
        <dbReference type="Pfam" id="PF01094"/>
    </source>
</evidence>
<feature type="domain" description="Receptor ligand binding region" evidence="9">
    <location>
        <begin position="68"/>
        <end position="412"/>
    </location>
</feature>
<feature type="transmembrane region" description="Helical" evidence="8">
    <location>
        <begin position="26"/>
        <end position="44"/>
    </location>
</feature>
<evidence type="ECO:0000256" key="6">
    <source>
        <dbReference type="ARBA" id="ARBA00023170"/>
    </source>
</evidence>
<dbReference type="GO" id="GO:0007165">
    <property type="term" value="P:signal transduction"/>
    <property type="evidence" value="ECO:0007669"/>
    <property type="project" value="TreeGrafter"/>
</dbReference>
<evidence type="ECO:0000256" key="4">
    <source>
        <dbReference type="ARBA" id="ARBA00022989"/>
    </source>
</evidence>
<dbReference type="Pfam" id="PF01094">
    <property type="entry name" value="ANF_receptor"/>
    <property type="match status" value="1"/>
</dbReference>
<dbReference type="PRINTS" id="PR00255">
    <property type="entry name" value="NATPEPTIDER"/>
</dbReference>
<name>A0AAD9V9F0_ACRCE</name>
<feature type="transmembrane region" description="Helical" evidence="8">
    <location>
        <begin position="468"/>
        <end position="490"/>
    </location>
</feature>
<keyword evidence="4 8" id="KW-1133">Transmembrane helix</keyword>
<dbReference type="PANTHER" id="PTHR44755:SF8">
    <property type="entry name" value="RECEPTOR LIGAND BINDING REGION DOMAIN-CONTAINING PROTEIN"/>
    <property type="match status" value="1"/>
</dbReference>
<dbReference type="PANTHER" id="PTHR44755">
    <property type="entry name" value="NATRIURETIC PEPTIDE RECEPTOR 3-RELATED"/>
    <property type="match status" value="1"/>
</dbReference>
<evidence type="ECO:0000256" key="1">
    <source>
        <dbReference type="ARBA" id="ARBA00004479"/>
    </source>
</evidence>
<comment type="caution">
    <text evidence="11">The sequence shown here is derived from an EMBL/GenBank/DDBJ whole genome shotgun (WGS) entry which is preliminary data.</text>
</comment>
<dbReference type="GO" id="GO:0038023">
    <property type="term" value="F:signaling receptor activity"/>
    <property type="evidence" value="ECO:0007669"/>
    <property type="project" value="TreeGrafter"/>
</dbReference>
<dbReference type="InterPro" id="IPR049012">
    <property type="entry name" value="Mutator_transp_dom"/>
</dbReference>
<dbReference type="Gene3D" id="3.40.50.2300">
    <property type="match status" value="2"/>
</dbReference>
<protein>
    <submittedName>
        <fullName evidence="11">Atrial natriuretic peptide receptor 1</fullName>
    </submittedName>
</protein>
<dbReference type="GO" id="GO:0016020">
    <property type="term" value="C:membrane"/>
    <property type="evidence" value="ECO:0007669"/>
    <property type="project" value="UniProtKB-SubCell"/>
</dbReference>
<keyword evidence="12" id="KW-1185">Reference proteome</keyword>
<dbReference type="InterPro" id="IPR001828">
    <property type="entry name" value="ANF_lig-bd_rcpt"/>
</dbReference>
<organism evidence="11 12">
    <name type="scientific">Acropora cervicornis</name>
    <name type="common">Staghorn coral</name>
    <dbReference type="NCBI Taxonomy" id="6130"/>
    <lineage>
        <taxon>Eukaryota</taxon>
        <taxon>Metazoa</taxon>
        <taxon>Cnidaria</taxon>
        <taxon>Anthozoa</taxon>
        <taxon>Hexacorallia</taxon>
        <taxon>Scleractinia</taxon>
        <taxon>Astrocoeniina</taxon>
        <taxon>Acroporidae</taxon>
        <taxon>Acropora</taxon>
    </lineage>
</organism>